<gene>
    <name evidence="2" type="ORF">MNBD_UNCLBAC01-252</name>
</gene>
<dbReference type="Pfam" id="PF00583">
    <property type="entry name" value="Acetyltransf_1"/>
    <property type="match status" value="1"/>
</dbReference>
<evidence type="ECO:0000313" key="2">
    <source>
        <dbReference type="EMBL" id="VAX34985.1"/>
    </source>
</evidence>
<evidence type="ECO:0000259" key="1">
    <source>
        <dbReference type="PROSITE" id="PS51186"/>
    </source>
</evidence>
<reference evidence="2" key="1">
    <citation type="submission" date="2018-06" db="EMBL/GenBank/DDBJ databases">
        <authorList>
            <person name="Zhirakovskaya E."/>
        </authorList>
    </citation>
    <scope>NUCLEOTIDE SEQUENCE</scope>
</reference>
<dbReference type="GO" id="GO:0016747">
    <property type="term" value="F:acyltransferase activity, transferring groups other than amino-acyl groups"/>
    <property type="evidence" value="ECO:0007669"/>
    <property type="project" value="InterPro"/>
</dbReference>
<protein>
    <submittedName>
        <fullName evidence="2">Acetyltransferase, GNAT family</fullName>
    </submittedName>
</protein>
<keyword evidence="2" id="KW-0808">Transferase</keyword>
<dbReference type="SUPFAM" id="SSF55729">
    <property type="entry name" value="Acyl-CoA N-acyltransferases (Nat)"/>
    <property type="match status" value="1"/>
</dbReference>
<organism evidence="2">
    <name type="scientific">hydrothermal vent metagenome</name>
    <dbReference type="NCBI Taxonomy" id="652676"/>
    <lineage>
        <taxon>unclassified sequences</taxon>
        <taxon>metagenomes</taxon>
        <taxon>ecological metagenomes</taxon>
    </lineage>
</organism>
<dbReference type="AlphaFoldDB" id="A0A3B1DT29"/>
<dbReference type="InterPro" id="IPR016181">
    <property type="entry name" value="Acyl_CoA_acyltransferase"/>
</dbReference>
<feature type="domain" description="N-acetyltransferase" evidence="1">
    <location>
        <begin position="1"/>
        <end position="141"/>
    </location>
</feature>
<dbReference type="EMBL" id="UOGJ01000022">
    <property type="protein sequence ID" value="VAX34985.1"/>
    <property type="molecule type" value="Genomic_DNA"/>
</dbReference>
<sequence>MKIQKLTKEAFQDVPHSKHNEQFIIDGLRNDNSLTISLVAEVEGKIVGHVAVSPVTISDGSLSWYGLGPISVVPEFQSNGIGTELMKCAIEKLKEKSANGCVLLGDPNYYDRFGFKAESGLVFSGVPQEYFQAILFGSRMPSGEVIYHKSFYNQGINIR</sequence>
<accession>A0A3B1DT29</accession>
<dbReference type="CDD" id="cd04301">
    <property type="entry name" value="NAT_SF"/>
    <property type="match status" value="1"/>
</dbReference>
<proteinExistence type="predicted"/>
<name>A0A3B1DT29_9ZZZZ</name>
<dbReference type="InterPro" id="IPR000182">
    <property type="entry name" value="GNAT_dom"/>
</dbReference>
<dbReference type="Gene3D" id="3.40.630.30">
    <property type="match status" value="1"/>
</dbReference>
<dbReference type="PROSITE" id="PS51186">
    <property type="entry name" value="GNAT"/>
    <property type="match status" value="1"/>
</dbReference>